<accession>A0A1Y2FAG9</accession>
<gene>
    <name evidence="3" type="ORF">BCR37DRAFT_68701</name>
</gene>
<dbReference type="Proteomes" id="UP000193685">
    <property type="component" value="Unassembled WGS sequence"/>
</dbReference>
<reference evidence="3 4" key="1">
    <citation type="submission" date="2016-07" db="EMBL/GenBank/DDBJ databases">
        <title>Pervasive Adenine N6-methylation of Active Genes in Fungi.</title>
        <authorList>
            <consortium name="DOE Joint Genome Institute"/>
            <person name="Mondo S.J."/>
            <person name="Dannebaum R.O."/>
            <person name="Kuo R.C."/>
            <person name="Labutti K."/>
            <person name="Haridas S."/>
            <person name="Kuo A."/>
            <person name="Salamov A."/>
            <person name="Ahrendt S.R."/>
            <person name="Lipzen A."/>
            <person name="Sullivan W."/>
            <person name="Andreopoulos W.B."/>
            <person name="Clum A."/>
            <person name="Lindquist E."/>
            <person name="Daum C."/>
            <person name="Ramamoorthy G.K."/>
            <person name="Gryganskyi A."/>
            <person name="Culley D."/>
            <person name="Magnuson J.K."/>
            <person name="James T.Y."/>
            <person name="O'Malley M.A."/>
            <person name="Stajich J.E."/>
            <person name="Spatafora J.W."/>
            <person name="Visel A."/>
            <person name="Grigoriev I.V."/>
        </authorList>
    </citation>
    <scope>NUCLEOTIDE SEQUENCE [LARGE SCALE GENOMIC DNA]</scope>
    <source>
        <strain evidence="3 4">12-1054</strain>
    </source>
</reference>
<keyword evidence="4" id="KW-1185">Reference proteome</keyword>
<sequence>MSAHAFVAQVSDNISTGYAKLSTRALTRYIAVAAGLLTIFGWASYTLSPSDVYSQIPGLKSSASHVLGPEQYLTDGTSIRLNYTKVATIIELRDLPHLSNCLLNYLTVAPKDWPVVAWLSEDNIRSIQEAPLLQPDIRSGRLNLTIMPPESIVDGGDALSHFLTQPWFWHQFHPLAEWMLFFQEDSVLCSRSTDSIDNWLGFDWVGGNTFWSRAGKGANGGLSMRKLSTIKFITEHMPNTFNTAEDVFYMERMLSLQHDDKEYTDVPFPGEIVFPIDRHLNQAAEVSLS</sequence>
<keyword evidence="1" id="KW-0812">Transmembrane</keyword>
<comment type="caution">
    <text evidence="3">The sequence shown here is derived from an EMBL/GenBank/DDBJ whole genome shotgun (WGS) entry which is preliminary data.</text>
</comment>
<evidence type="ECO:0000313" key="4">
    <source>
        <dbReference type="Proteomes" id="UP000193685"/>
    </source>
</evidence>
<dbReference type="RefSeq" id="XP_040724332.1">
    <property type="nucleotide sequence ID" value="XM_040872438.1"/>
</dbReference>
<dbReference type="AlphaFoldDB" id="A0A1Y2FAG9"/>
<evidence type="ECO:0000256" key="1">
    <source>
        <dbReference type="SAM" id="Phobius"/>
    </source>
</evidence>
<dbReference type="EMBL" id="MCFI01000013">
    <property type="protein sequence ID" value="ORY80444.1"/>
    <property type="molecule type" value="Genomic_DNA"/>
</dbReference>
<dbReference type="OrthoDB" id="10025998at2759"/>
<dbReference type="GeneID" id="63789037"/>
<dbReference type="InterPro" id="IPR043729">
    <property type="entry name" value="DUF5672"/>
</dbReference>
<dbReference type="Pfam" id="PF18922">
    <property type="entry name" value="DUF5672"/>
    <property type="match status" value="1"/>
</dbReference>
<evidence type="ECO:0000313" key="3">
    <source>
        <dbReference type="EMBL" id="ORY80444.1"/>
    </source>
</evidence>
<keyword evidence="1" id="KW-1133">Transmembrane helix</keyword>
<keyword evidence="1" id="KW-0472">Membrane</keyword>
<feature type="transmembrane region" description="Helical" evidence="1">
    <location>
        <begin position="26"/>
        <end position="45"/>
    </location>
</feature>
<name>A0A1Y2FAG9_PROLT</name>
<evidence type="ECO:0000259" key="2">
    <source>
        <dbReference type="Pfam" id="PF18922"/>
    </source>
</evidence>
<organism evidence="3 4">
    <name type="scientific">Protomyces lactucae-debilis</name>
    <dbReference type="NCBI Taxonomy" id="2754530"/>
    <lineage>
        <taxon>Eukaryota</taxon>
        <taxon>Fungi</taxon>
        <taxon>Dikarya</taxon>
        <taxon>Ascomycota</taxon>
        <taxon>Taphrinomycotina</taxon>
        <taxon>Taphrinomycetes</taxon>
        <taxon>Taphrinales</taxon>
        <taxon>Protomycetaceae</taxon>
        <taxon>Protomyces</taxon>
    </lineage>
</organism>
<protein>
    <recommendedName>
        <fullName evidence="2">DUF5672 domain-containing protein</fullName>
    </recommendedName>
</protein>
<proteinExistence type="predicted"/>
<feature type="domain" description="DUF5672" evidence="2">
    <location>
        <begin position="150"/>
        <end position="256"/>
    </location>
</feature>
<dbReference type="STRING" id="56484.A0A1Y2FAG9"/>